<sequence length="58" mass="6725">MSNCSSPFLFLEFLFEENKIRAWWRIPVVPDTREAEPTRSLEPSSSELQCAMLSGRPH</sequence>
<evidence type="ECO:0000313" key="2">
    <source>
        <dbReference type="Proteomes" id="UP000694567"/>
    </source>
</evidence>
<proteinExistence type="predicted"/>
<evidence type="ECO:0000313" key="1">
    <source>
        <dbReference type="Ensembl" id="ENSBOBP00000021640.1"/>
    </source>
</evidence>
<keyword evidence="2" id="KW-1185">Reference proteome</keyword>
<protein>
    <submittedName>
        <fullName evidence="1">Uncharacterized protein</fullName>
    </submittedName>
</protein>
<reference evidence="1" key="2">
    <citation type="submission" date="2025-09" db="UniProtKB">
        <authorList>
            <consortium name="Ensembl"/>
        </authorList>
    </citation>
    <scope>IDENTIFICATION</scope>
</reference>
<dbReference type="Proteomes" id="UP000694567">
    <property type="component" value="Unplaced"/>
</dbReference>
<reference evidence="1" key="1">
    <citation type="submission" date="2025-08" db="UniProtKB">
        <authorList>
            <consortium name="Ensembl"/>
        </authorList>
    </citation>
    <scope>IDENTIFICATION</scope>
</reference>
<dbReference type="AlphaFoldDB" id="A0A8C0FML5"/>
<accession>A0A8C0FML5</accession>
<name>A0A8C0FML5_BUBBB</name>
<organism evidence="1 2">
    <name type="scientific">Bubo bubo</name>
    <name type="common">Eurasian eagle-owl</name>
    <name type="synonym">Strix bubo</name>
    <dbReference type="NCBI Taxonomy" id="30461"/>
    <lineage>
        <taxon>Eukaryota</taxon>
        <taxon>Metazoa</taxon>
        <taxon>Chordata</taxon>
        <taxon>Craniata</taxon>
        <taxon>Vertebrata</taxon>
        <taxon>Euteleostomi</taxon>
        <taxon>Archelosauria</taxon>
        <taxon>Archosauria</taxon>
        <taxon>Dinosauria</taxon>
        <taxon>Saurischia</taxon>
        <taxon>Theropoda</taxon>
        <taxon>Coelurosauria</taxon>
        <taxon>Aves</taxon>
        <taxon>Neognathae</taxon>
        <taxon>Neoaves</taxon>
        <taxon>Telluraves</taxon>
        <taxon>Strigiformes</taxon>
        <taxon>Strigidae</taxon>
        <taxon>Bubo</taxon>
    </lineage>
</organism>
<dbReference type="Ensembl" id="ENSBOBT00000022129.1">
    <property type="protein sequence ID" value="ENSBOBP00000021640.1"/>
    <property type="gene ID" value="ENSBOBG00000013111.1"/>
</dbReference>